<accession>A0A2W5NJP9</accession>
<comment type="caution">
    <text evidence="1">The sequence shown here is derived from an EMBL/GenBank/DDBJ whole genome shotgun (WGS) entry which is preliminary data.</text>
</comment>
<dbReference type="Proteomes" id="UP000249135">
    <property type="component" value="Unassembled WGS sequence"/>
</dbReference>
<sequence>ACLSDFMTAGDRQAGDLVQVLARDTVDVRQPVHAVYYRNTALAARIECFLAFVEGRLRTMSWNAR</sequence>
<dbReference type="Gene3D" id="3.40.190.10">
    <property type="entry name" value="Periplasmic binding protein-like II"/>
    <property type="match status" value="2"/>
</dbReference>
<gene>
    <name evidence="1" type="ORF">DI563_33020</name>
</gene>
<dbReference type="EMBL" id="QFPP01000980">
    <property type="protein sequence ID" value="PZQ53616.1"/>
    <property type="molecule type" value="Genomic_DNA"/>
</dbReference>
<dbReference type="AlphaFoldDB" id="A0A2W5NJP9"/>
<organism evidence="1 2">
    <name type="scientific">Variovorax paradoxus</name>
    <dbReference type="NCBI Taxonomy" id="34073"/>
    <lineage>
        <taxon>Bacteria</taxon>
        <taxon>Pseudomonadati</taxon>
        <taxon>Pseudomonadota</taxon>
        <taxon>Betaproteobacteria</taxon>
        <taxon>Burkholderiales</taxon>
        <taxon>Comamonadaceae</taxon>
        <taxon>Variovorax</taxon>
    </lineage>
</organism>
<reference evidence="1 2" key="1">
    <citation type="submission" date="2017-08" db="EMBL/GenBank/DDBJ databases">
        <title>Infants hospitalized years apart are colonized by the same room-sourced microbial strains.</title>
        <authorList>
            <person name="Brooks B."/>
            <person name="Olm M.R."/>
            <person name="Firek B.A."/>
            <person name="Baker R."/>
            <person name="Thomas B.C."/>
            <person name="Morowitz M.J."/>
            <person name="Banfield J.F."/>
        </authorList>
    </citation>
    <scope>NUCLEOTIDE SEQUENCE [LARGE SCALE GENOMIC DNA]</scope>
    <source>
        <strain evidence="1">S2_005_003_R2_41</strain>
    </source>
</reference>
<name>A0A2W5NJP9_VARPD</name>
<proteinExistence type="predicted"/>
<evidence type="ECO:0000313" key="1">
    <source>
        <dbReference type="EMBL" id="PZQ53616.1"/>
    </source>
</evidence>
<dbReference type="SUPFAM" id="SSF53850">
    <property type="entry name" value="Periplasmic binding protein-like II"/>
    <property type="match status" value="1"/>
</dbReference>
<evidence type="ECO:0008006" key="3">
    <source>
        <dbReference type="Google" id="ProtNLM"/>
    </source>
</evidence>
<feature type="non-terminal residue" evidence="1">
    <location>
        <position position="1"/>
    </location>
</feature>
<evidence type="ECO:0000313" key="2">
    <source>
        <dbReference type="Proteomes" id="UP000249135"/>
    </source>
</evidence>
<protein>
    <recommendedName>
        <fullName evidence="3">LysR family transcriptional regulator</fullName>
    </recommendedName>
</protein>